<keyword evidence="3" id="KW-0547">Nucleotide-binding</keyword>
<feature type="transmembrane region" description="Helical" evidence="7">
    <location>
        <begin position="53"/>
        <end position="75"/>
    </location>
</feature>
<dbReference type="RefSeq" id="WP_404547075.1">
    <property type="nucleotide sequence ID" value="NZ_JADIKJ010000010.1"/>
</dbReference>
<dbReference type="CDD" id="cd03228">
    <property type="entry name" value="ABCC_MRP_Like"/>
    <property type="match status" value="1"/>
</dbReference>
<reference evidence="10 11" key="1">
    <citation type="submission" date="2020-10" db="EMBL/GenBank/DDBJ databases">
        <title>Phylogeny of dyella-like bacteria.</title>
        <authorList>
            <person name="Fu J."/>
        </authorList>
    </citation>
    <scope>NUCLEOTIDE SEQUENCE [LARGE SCALE GENOMIC DNA]</scope>
    <source>
        <strain evidence="10 11">JP1</strain>
    </source>
</reference>
<evidence type="ECO:0000256" key="3">
    <source>
        <dbReference type="ARBA" id="ARBA00022741"/>
    </source>
</evidence>
<dbReference type="PANTHER" id="PTHR24221">
    <property type="entry name" value="ATP-BINDING CASSETTE SUB-FAMILY B"/>
    <property type="match status" value="1"/>
</dbReference>
<dbReference type="InterPro" id="IPR003439">
    <property type="entry name" value="ABC_transporter-like_ATP-bd"/>
</dbReference>
<name>A0ABW8JHN3_9GAMM</name>
<keyword evidence="2 7" id="KW-0812">Transmembrane</keyword>
<keyword evidence="11" id="KW-1185">Reference proteome</keyword>
<dbReference type="InterPro" id="IPR027417">
    <property type="entry name" value="P-loop_NTPase"/>
</dbReference>
<dbReference type="InterPro" id="IPR011527">
    <property type="entry name" value="ABC1_TM_dom"/>
</dbReference>
<evidence type="ECO:0000259" key="9">
    <source>
        <dbReference type="PROSITE" id="PS50929"/>
    </source>
</evidence>
<dbReference type="Pfam" id="PF00664">
    <property type="entry name" value="ABC_membrane"/>
    <property type="match status" value="1"/>
</dbReference>
<dbReference type="PANTHER" id="PTHR24221:SF654">
    <property type="entry name" value="ATP-BINDING CASSETTE SUB-FAMILY B MEMBER 6"/>
    <property type="match status" value="1"/>
</dbReference>
<organism evidence="10 11">
    <name type="scientific">Dyella jejuensis</name>
    <dbReference type="NCBI Taxonomy" id="1432009"/>
    <lineage>
        <taxon>Bacteria</taxon>
        <taxon>Pseudomonadati</taxon>
        <taxon>Pseudomonadota</taxon>
        <taxon>Gammaproteobacteria</taxon>
        <taxon>Lysobacterales</taxon>
        <taxon>Rhodanobacteraceae</taxon>
        <taxon>Dyella</taxon>
    </lineage>
</organism>
<dbReference type="InterPro" id="IPR005898">
    <property type="entry name" value="Cyc_pep_transpt_SyrD/YojI"/>
</dbReference>
<sequence length="550" mass="60894">MRLLVLIFRNSALPLLLSALAGVAAGVSGAAVLTVINERLDHLGETSSRAAWVFLVLAITAVSTKVVSKLLLVWVSTRVVRNMRVELSEKILSAPLRTVEKNGRGALLAALTTDIHQIATAMIEFPEQCANAAIAMACFAYLFWLSWWLALIYVGIFALGIIDYKIVARRAQPSIVEARSLWDVLISYYNDLIDGNKELKMHRARRGEFMSRSLTPTATNMMRHSWRWNWILALANGHTQMIFFALLGIALFVAPHVSFLAPQVLSGFVLMSLYMGGPIASLVGAIPNFKLAEVSLKKITELGLALGEADHRDVSNEADAARPPFGSVELRGLVYSYEGEEGESFRLGPVDIRIDAGELVFVVGGNGSGKSSFARILTGLYPHDGGDLLLDGELIGDDNRDTYRQRFSTVLSDYHLFKSIYGMTGSEWSNGASHLIDRLGLARKVKVIDGELSTIDLSQGQRKRLALLNAFLEDREIYLFDEWAADQDPAFKRVFYHDILPALKAAGKTVVVISHDDQYFERADRIVRFEEGRIVEDRLVREQPAAKVAV</sequence>
<evidence type="ECO:0000256" key="4">
    <source>
        <dbReference type="ARBA" id="ARBA00022840"/>
    </source>
</evidence>
<dbReference type="SMART" id="SM00382">
    <property type="entry name" value="AAA"/>
    <property type="match status" value="1"/>
</dbReference>
<dbReference type="Gene3D" id="1.20.1560.10">
    <property type="entry name" value="ABC transporter type 1, transmembrane domain"/>
    <property type="match status" value="1"/>
</dbReference>
<feature type="transmembrane region" description="Helical" evidence="7">
    <location>
        <begin position="132"/>
        <end position="162"/>
    </location>
</feature>
<dbReference type="Pfam" id="PF00005">
    <property type="entry name" value="ABC_tran"/>
    <property type="match status" value="1"/>
</dbReference>
<dbReference type="InterPro" id="IPR039421">
    <property type="entry name" value="Type_1_exporter"/>
</dbReference>
<evidence type="ECO:0000256" key="2">
    <source>
        <dbReference type="ARBA" id="ARBA00022692"/>
    </source>
</evidence>
<keyword evidence="5 7" id="KW-1133">Transmembrane helix</keyword>
<keyword evidence="4" id="KW-0067">ATP-binding</keyword>
<gene>
    <name evidence="10" type="ORF">ISP15_09715</name>
</gene>
<dbReference type="Gene3D" id="3.40.50.300">
    <property type="entry name" value="P-loop containing nucleotide triphosphate hydrolases"/>
    <property type="match status" value="1"/>
</dbReference>
<evidence type="ECO:0000313" key="11">
    <source>
        <dbReference type="Proteomes" id="UP001620461"/>
    </source>
</evidence>
<accession>A0ABW8JHN3</accession>
<evidence type="ECO:0000259" key="8">
    <source>
        <dbReference type="PROSITE" id="PS50893"/>
    </source>
</evidence>
<feature type="transmembrane region" description="Helical" evidence="7">
    <location>
        <begin position="265"/>
        <end position="289"/>
    </location>
</feature>
<keyword evidence="6 7" id="KW-0472">Membrane</keyword>
<dbReference type="InterPro" id="IPR036640">
    <property type="entry name" value="ABC1_TM_sf"/>
</dbReference>
<feature type="transmembrane region" description="Helical" evidence="7">
    <location>
        <begin position="230"/>
        <end position="253"/>
    </location>
</feature>
<protein>
    <submittedName>
        <fullName evidence="10">Cyclic peptide export ABC transporter</fullName>
    </submittedName>
</protein>
<dbReference type="SUPFAM" id="SSF52540">
    <property type="entry name" value="P-loop containing nucleoside triphosphate hydrolases"/>
    <property type="match status" value="1"/>
</dbReference>
<dbReference type="NCBIfam" id="TIGR01194">
    <property type="entry name" value="cyc_pep_trnsptr"/>
    <property type="match status" value="1"/>
</dbReference>
<proteinExistence type="predicted"/>
<evidence type="ECO:0000256" key="1">
    <source>
        <dbReference type="ARBA" id="ARBA00004651"/>
    </source>
</evidence>
<feature type="domain" description="ABC transporter" evidence="8">
    <location>
        <begin position="328"/>
        <end position="550"/>
    </location>
</feature>
<comment type="subcellular location">
    <subcellularLocation>
        <location evidence="1">Cell membrane</location>
        <topology evidence="1">Multi-pass membrane protein</topology>
    </subcellularLocation>
</comment>
<comment type="caution">
    <text evidence="10">The sequence shown here is derived from an EMBL/GenBank/DDBJ whole genome shotgun (WGS) entry which is preliminary data.</text>
</comment>
<dbReference type="PROSITE" id="PS50929">
    <property type="entry name" value="ABC_TM1F"/>
    <property type="match status" value="1"/>
</dbReference>
<evidence type="ECO:0000256" key="7">
    <source>
        <dbReference type="SAM" id="Phobius"/>
    </source>
</evidence>
<dbReference type="SUPFAM" id="SSF90123">
    <property type="entry name" value="ABC transporter transmembrane region"/>
    <property type="match status" value="1"/>
</dbReference>
<feature type="domain" description="ABC transmembrane type-1" evidence="9">
    <location>
        <begin position="15"/>
        <end position="291"/>
    </location>
</feature>
<dbReference type="PROSITE" id="PS50893">
    <property type="entry name" value="ABC_TRANSPORTER_2"/>
    <property type="match status" value="1"/>
</dbReference>
<dbReference type="InterPro" id="IPR017871">
    <property type="entry name" value="ABC_transporter-like_CS"/>
</dbReference>
<dbReference type="Proteomes" id="UP001620461">
    <property type="component" value="Unassembled WGS sequence"/>
</dbReference>
<evidence type="ECO:0000313" key="10">
    <source>
        <dbReference type="EMBL" id="MFK2900612.1"/>
    </source>
</evidence>
<evidence type="ECO:0000256" key="6">
    <source>
        <dbReference type="ARBA" id="ARBA00023136"/>
    </source>
</evidence>
<dbReference type="PROSITE" id="PS00211">
    <property type="entry name" value="ABC_TRANSPORTER_1"/>
    <property type="match status" value="1"/>
</dbReference>
<evidence type="ECO:0000256" key="5">
    <source>
        <dbReference type="ARBA" id="ARBA00022989"/>
    </source>
</evidence>
<dbReference type="EMBL" id="JADIKJ010000010">
    <property type="protein sequence ID" value="MFK2900612.1"/>
    <property type="molecule type" value="Genomic_DNA"/>
</dbReference>
<dbReference type="InterPro" id="IPR003593">
    <property type="entry name" value="AAA+_ATPase"/>
</dbReference>